<accession>A0A9P0TA06</accession>
<dbReference type="Proteomes" id="UP001152562">
    <property type="component" value="Unassembled WGS sequence"/>
</dbReference>
<reference evidence="2" key="1">
    <citation type="submission" date="2022-05" db="EMBL/GenBank/DDBJ databases">
        <authorList>
            <person name="Okamura Y."/>
        </authorList>
    </citation>
    <scope>NUCLEOTIDE SEQUENCE</scope>
</reference>
<organism evidence="2 3">
    <name type="scientific">Pieris brassicae</name>
    <name type="common">White butterfly</name>
    <name type="synonym">Large white butterfly</name>
    <dbReference type="NCBI Taxonomy" id="7116"/>
    <lineage>
        <taxon>Eukaryota</taxon>
        <taxon>Metazoa</taxon>
        <taxon>Ecdysozoa</taxon>
        <taxon>Arthropoda</taxon>
        <taxon>Hexapoda</taxon>
        <taxon>Insecta</taxon>
        <taxon>Pterygota</taxon>
        <taxon>Neoptera</taxon>
        <taxon>Endopterygota</taxon>
        <taxon>Lepidoptera</taxon>
        <taxon>Glossata</taxon>
        <taxon>Ditrysia</taxon>
        <taxon>Papilionoidea</taxon>
        <taxon>Pieridae</taxon>
        <taxon>Pierinae</taxon>
        <taxon>Pieris</taxon>
    </lineage>
</organism>
<feature type="transmembrane region" description="Helical" evidence="1">
    <location>
        <begin position="12"/>
        <end position="33"/>
    </location>
</feature>
<keyword evidence="1" id="KW-0812">Transmembrane</keyword>
<keyword evidence="3" id="KW-1185">Reference proteome</keyword>
<gene>
    <name evidence="2" type="ORF">PIBRA_LOCUS3938</name>
</gene>
<proteinExistence type="predicted"/>
<name>A0A9P0TA06_PIEBR</name>
<evidence type="ECO:0000313" key="2">
    <source>
        <dbReference type="EMBL" id="CAH4022160.1"/>
    </source>
</evidence>
<sequence>MVPGTSRPVAGWLAIVLSVLCLFQILQWFHLAFCTAEKCYCDKERLGAHLSWRSDFVCPDSLYPSFLSTYISKGLVPSISIIDYLTGFAAGRLGVELVARSYMTEQYLITCYLLHIIYLWTPVMVISLF</sequence>
<dbReference type="EMBL" id="CALOZG010000004">
    <property type="protein sequence ID" value="CAH4022160.1"/>
    <property type="molecule type" value="Genomic_DNA"/>
</dbReference>
<keyword evidence="1" id="KW-0472">Membrane</keyword>
<feature type="transmembrane region" description="Helical" evidence="1">
    <location>
        <begin position="107"/>
        <end position="128"/>
    </location>
</feature>
<comment type="caution">
    <text evidence="2">The sequence shown here is derived from an EMBL/GenBank/DDBJ whole genome shotgun (WGS) entry which is preliminary data.</text>
</comment>
<keyword evidence="1" id="KW-1133">Transmembrane helix</keyword>
<dbReference type="AlphaFoldDB" id="A0A9P0TA06"/>
<protein>
    <submittedName>
        <fullName evidence="2">Uncharacterized protein</fullName>
    </submittedName>
</protein>
<evidence type="ECO:0000256" key="1">
    <source>
        <dbReference type="SAM" id="Phobius"/>
    </source>
</evidence>
<evidence type="ECO:0000313" key="3">
    <source>
        <dbReference type="Proteomes" id="UP001152562"/>
    </source>
</evidence>